<dbReference type="EC" id="5.1.1.7" evidence="3 9"/>
<dbReference type="FunFam" id="3.10.310.10:FF:000004">
    <property type="entry name" value="Diaminopimelate epimerase"/>
    <property type="match status" value="1"/>
</dbReference>
<evidence type="ECO:0000256" key="5">
    <source>
        <dbReference type="ARBA" id="ARBA00022605"/>
    </source>
</evidence>
<protein>
    <recommendedName>
        <fullName evidence="3 9">Diaminopimelate epimerase</fullName>
        <shortName evidence="9">DAP epimerase</shortName>
        <ecNumber evidence="3 9">5.1.1.7</ecNumber>
    </recommendedName>
    <alternativeName>
        <fullName evidence="9">PLP-independent amino acid racemase</fullName>
    </alternativeName>
</protein>
<proteinExistence type="inferred from homology"/>
<keyword evidence="12" id="KW-1185">Reference proteome</keyword>
<gene>
    <name evidence="9" type="primary">dapF</name>
    <name evidence="11" type="ORF">SAMN05421737_1043</name>
</gene>
<dbReference type="InterPro" id="IPR001653">
    <property type="entry name" value="DAP_epimerase_DapF"/>
</dbReference>
<reference evidence="12" key="1">
    <citation type="submission" date="2016-09" db="EMBL/GenBank/DDBJ databases">
        <authorList>
            <person name="Varghese N."/>
            <person name="Submissions S."/>
        </authorList>
    </citation>
    <scope>NUCLEOTIDE SEQUENCE [LARGE SCALE GENOMIC DNA]</scope>
    <source>
        <strain evidence="12">25nlg</strain>
    </source>
</reference>
<comment type="function">
    <text evidence="9">Catalyzes the stereoinversion of LL-2,6-diaminopimelate (L,L-DAP) to meso-diaminopimelate (meso-DAP), a precursor of L-lysine and an essential component of the bacterial peptidoglycan.</text>
</comment>
<feature type="binding site" evidence="9">
    <location>
        <position position="64"/>
    </location>
    <ligand>
        <name>substrate</name>
    </ligand>
</feature>
<evidence type="ECO:0000256" key="4">
    <source>
        <dbReference type="ARBA" id="ARBA00022490"/>
    </source>
</evidence>
<organism evidence="11 12">
    <name type="scientific">Shouchella lonarensis</name>
    <dbReference type="NCBI Taxonomy" id="1464122"/>
    <lineage>
        <taxon>Bacteria</taxon>
        <taxon>Bacillati</taxon>
        <taxon>Bacillota</taxon>
        <taxon>Bacilli</taxon>
        <taxon>Bacillales</taxon>
        <taxon>Bacillaceae</taxon>
        <taxon>Shouchella</taxon>
    </lineage>
</organism>
<comment type="similarity">
    <text evidence="2 9">Belongs to the diaminopimelate epimerase family.</text>
</comment>
<dbReference type="OrthoDB" id="9805408at2"/>
<keyword evidence="6 9" id="KW-0457">Lysine biosynthesis</keyword>
<feature type="binding site" evidence="9">
    <location>
        <begin position="215"/>
        <end position="216"/>
    </location>
    <ligand>
        <name>substrate</name>
    </ligand>
</feature>
<evidence type="ECO:0000256" key="3">
    <source>
        <dbReference type="ARBA" id="ARBA00013080"/>
    </source>
</evidence>
<dbReference type="HAMAP" id="MF_00197">
    <property type="entry name" value="DAP_epimerase"/>
    <property type="match status" value="1"/>
</dbReference>
<comment type="subunit">
    <text evidence="9">Homodimer.</text>
</comment>
<accession>A0A1G6HJ77</accession>
<comment type="subcellular location">
    <subcellularLocation>
        <location evidence="9">Cytoplasm</location>
    </subcellularLocation>
</comment>
<dbReference type="Proteomes" id="UP000242662">
    <property type="component" value="Unassembled WGS sequence"/>
</dbReference>
<dbReference type="UniPathway" id="UPA00034">
    <property type="reaction ID" value="UER00025"/>
</dbReference>
<evidence type="ECO:0000256" key="8">
    <source>
        <dbReference type="ARBA" id="ARBA00051712"/>
    </source>
</evidence>
<evidence type="ECO:0000256" key="7">
    <source>
        <dbReference type="ARBA" id="ARBA00023235"/>
    </source>
</evidence>
<evidence type="ECO:0000256" key="2">
    <source>
        <dbReference type="ARBA" id="ARBA00010219"/>
    </source>
</evidence>
<dbReference type="PANTHER" id="PTHR31689">
    <property type="entry name" value="DIAMINOPIMELATE EPIMERASE, CHLOROPLASTIC"/>
    <property type="match status" value="1"/>
</dbReference>
<evidence type="ECO:0000256" key="1">
    <source>
        <dbReference type="ARBA" id="ARBA00005196"/>
    </source>
</evidence>
<feature type="site" description="Could be important to modulate the pK values of the two catalytic cysteine residues" evidence="9">
    <location>
        <position position="215"/>
    </location>
</feature>
<keyword evidence="5 9" id="KW-0028">Amino-acid biosynthesis</keyword>
<evidence type="ECO:0000313" key="12">
    <source>
        <dbReference type="Proteomes" id="UP000242662"/>
    </source>
</evidence>
<dbReference type="GO" id="GO:0008837">
    <property type="term" value="F:diaminopimelate epimerase activity"/>
    <property type="evidence" value="ECO:0007669"/>
    <property type="project" value="UniProtKB-UniRule"/>
</dbReference>
<dbReference type="PROSITE" id="PS01326">
    <property type="entry name" value="DAP_EPIMERASE"/>
    <property type="match status" value="1"/>
</dbReference>
<name>A0A1G6HJ77_9BACI</name>
<feature type="site" description="Could be important to modulate the pK values of the two catalytic cysteine residues" evidence="9">
    <location>
        <position position="166"/>
    </location>
</feature>
<feature type="binding site" evidence="9">
    <location>
        <position position="164"/>
    </location>
    <ligand>
        <name>substrate</name>
    </ligand>
</feature>
<dbReference type="GO" id="GO:0009089">
    <property type="term" value="P:lysine biosynthetic process via diaminopimelate"/>
    <property type="evidence" value="ECO:0007669"/>
    <property type="project" value="UniProtKB-UniRule"/>
</dbReference>
<feature type="active site" evidence="10">
    <location>
        <position position="73"/>
    </location>
</feature>
<evidence type="ECO:0000256" key="6">
    <source>
        <dbReference type="ARBA" id="ARBA00023154"/>
    </source>
</evidence>
<dbReference type="SUPFAM" id="SSF54506">
    <property type="entry name" value="Diaminopimelate epimerase-like"/>
    <property type="match status" value="1"/>
</dbReference>
<dbReference type="GO" id="GO:0005829">
    <property type="term" value="C:cytosol"/>
    <property type="evidence" value="ECO:0007669"/>
    <property type="project" value="TreeGrafter"/>
</dbReference>
<dbReference type="Gene3D" id="3.10.310.10">
    <property type="entry name" value="Diaminopimelate Epimerase, Chain A, domain 1"/>
    <property type="match status" value="2"/>
</dbReference>
<feature type="binding site" evidence="9">
    <location>
        <position position="11"/>
    </location>
    <ligand>
        <name>substrate</name>
    </ligand>
</feature>
<keyword evidence="4 9" id="KW-0963">Cytoplasm</keyword>
<dbReference type="Pfam" id="PF01678">
    <property type="entry name" value="DAP_epimerase"/>
    <property type="match status" value="2"/>
</dbReference>
<feature type="binding site" evidence="9">
    <location>
        <begin position="225"/>
        <end position="226"/>
    </location>
    <ligand>
        <name>substrate</name>
    </ligand>
</feature>
<keyword evidence="7 9" id="KW-0413">Isomerase</keyword>
<evidence type="ECO:0000256" key="10">
    <source>
        <dbReference type="PROSITE-ProRule" id="PRU10125"/>
    </source>
</evidence>
<evidence type="ECO:0000313" key="11">
    <source>
        <dbReference type="EMBL" id="SDB94203.1"/>
    </source>
</evidence>
<dbReference type="AlphaFoldDB" id="A0A1G6HJ77"/>
<dbReference type="EMBL" id="FMYM01000004">
    <property type="protein sequence ID" value="SDB94203.1"/>
    <property type="molecule type" value="Genomic_DNA"/>
</dbReference>
<dbReference type="InterPro" id="IPR018510">
    <property type="entry name" value="DAP_epimerase_AS"/>
</dbReference>
<comment type="caution">
    <text evidence="9">Lacks conserved residue(s) required for the propagation of feature annotation.</text>
</comment>
<dbReference type="RefSeq" id="WP_090775142.1">
    <property type="nucleotide sequence ID" value="NZ_FMYM01000004.1"/>
</dbReference>
<evidence type="ECO:0000256" key="9">
    <source>
        <dbReference type="HAMAP-Rule" id="MF_00197"/>
    </source>
</evidence>
<feature type="binding site" evidence="9">
    <location>
        <position position="197"/>
    </location>
    <ligand>
        <name>substrate</name>
    </ligand>
</feature>
<sequence length="282" mass="30116">MKFTKMHGLGNSYIYVNLFEEVLEEESLRTLAINLSNRNTGIGSDGLILIGPSERADVRMRIFNLDGSEAKNCGNGLRCVAKYSFEHGLVSAEKFCIETLGGIVSVTVHINETRIVETVTVNMGTPVLARNAIPMLGEGKESVVNEEISVGGETAWITAVSMGNPHAVLFVPDVEPAPVATFGKALSTDERFPDGVNVEFVEVLSSTEYRFRVWERGSGMTEACGTGACAAVVAGVLNGHTKQGEPVCVHLPGGDLTITWAVDGTVHMQGPAAYICTGEAHM</sequence>
<dbReference type="NCBIfam" id="TIGR00652">
    <property type="entry name" value="DapF"/>
    <property type="match status" value="1"/>
</dbReference>
<feature type="active site" description="Proton donor" evidence="9">
    <location>
        <position position="73"/>
    </location>
</feature>
<feature type="binding site" evidence="9">
    <location>
        <begin position="74"/>
        <end position="75"/>
    </location>
    <ligand>
        <name>substrate</name>
    </ligand>
</feature>
<feature type="active site" description="Proton acceptor" evidence="9">
    <location>
        <position position="224"/>
    </location>
</feature>
<dbReference type="PANTHER" id="PTHR31689:SF0">
    <property type="entry name" value="DIAMINOPIMELATE EPIMERASE"/>
    <property type="match status" value="1"/>
</dbReference>
<comment type="catalytic activity">
    <reaction evidence="8 9">
        <text>(2S,6S)-2,6-diaminopimelate = meso-2,6-diaminopimelate</text>
        <dbReference type="Rhea" id="RHEA:15393"/>
        <dbReference type="ChEBI" id="CHEBI:57609"/>
        <dbReference type="ChEBI" id="CHEBI:57791"/>
        <dbReference type="EC" id="5.1.1.7"/>
    </reaction>
</comment>
<dbReference type="STRING" id="1464122.SAMN05421737_1043"/>
<comment type="pathway">
    <text evidence="1 9">Amino-acid biosynthesis; L-lysine biosynthesis via DAP pathway; DL-2,6-diaminopimelate from LL-2,6-diaminopimelate: step 1/1.</text>
</comment>